<reference evidence="2 3" key="1">
    <citation type="journal article" date="2016" name="Appl. Environ. Microbiol.">
        <title>Lack of Overt Genome Reduction in the Bryostatin-Producing Bryozoan Symbiont "Candidatus Endobugula sertula".</title>
        <authorList>
            <person name="Miller I.J."/>
            <person name="Vanee N."/>
            <person name="Fong S.S."/>
            <person name="Lim-Fong G.E."/>
            <person name="Kwan J.C."/>
        </authorList>
    </citation>
    <scope>NUCLEOTIDE SEQUENCE [LARGE SCALE GENOMIC DNA]</scope>
    <source>
        <strain evidence="2">AB1-4</strain>
    </source>
</reference>
<sequence length="138" mass="15464">MRIVLDTGILVSALITKDTPPDWLYQSWCKQAFTLVTSEEQLEEIKRVLSYKKLERFINQSEAQILLEALHRKADIATDLPFVELSPDPDDNRIIATALAGQADYLVSGDKADLLSLGMAHDIPILTARQMAERLKLG</sequence>
<dbReference type="PANTHER" id="PTHR34610:SF4">
    <property type="entry name" value="SLL8027 PROTEIN"/>
    <property type="match status" value="1"/>
</dbReference>
<gene>
    <name evidence="2" type="ORF">AB835_05940</name>
</gene>
<name>A0A1D2QR93_9GAMM</name>
<dbReference type="AlphaFoldDB" id="A0A1D2QR93"/>
<dbReference type="EMBL" id="MDLC01000015">
    <property type="protein sequence ID" value="ODS24050.1"/>
    <property type="molecule type" value="Genomic_DNA"/>
</dbReference>
<evidence type="ECO:0000313" key="3">
    <source>
        <dbReference type="Proteomes" id="UP000242502"/>
    </source>
</evidence>
<dbReference type="PANTHER" id="PTHR34610">
    <property type="entry name" value="SSL7007 PROTEIN"/>
    <property type="match status" value="1"/>
</dbReference>
<protein>
    <submittedName>
        <fullName evidence="2">Putative toxin-antitoxin system toxin component, PIN family</fullName>
    </submittedName>
</protein>
<proteinExistence type="predicted"/>
<dbReference type="STRING" id="62101.AB835_05940"/>
<comment type="caution">
    <text evidence="2">The sequence shown here is derived from an EMBL/GenBank/DDBJ whole genome shotgun (WGS) entry which is preliminary data.</text>
</comment>
<evidence type="ECO:0000259" key="1">
    <source>
        <dbReference type="SMART" id="SM00670"/>
    </source>
</evidence>
<feature type="domain" description="PIN" evidence="1">
    <location>
        <begin position="1"/>
        <end position="115"/>
    </location>
</feature>
<evidence type="ECO:0000313" key="2">
    <source>
        <dbReference type="EMBL" id="ODS24050.1"/>
    </source>
</evidence>
<dbReference type="InterPro" id="IPR002716">
    <property type="entry name" value="PIN_dom"/>
</dbReference>
<dbReference type="SMART" id="SM00670">
    <property type="entry name" value="PINc"/>
    <property type="match status" value="1"/>
</dbReference>
<dbReference type="InterPro" id="IPR002850">
    <property type="entry name" value="PIN_toxin-like"/>
</dbReference>
<dbReference type="Pfam" id="PF13470">
    <property type="entry name" value="PIN_3"/>
    <property type="match status" value="1"/>
</dbReference>
<dbReference type="SUPFAM" id="SSF88723">
    <property type="entry name" value="PIN domain-like"/>
    <property type="match status" value="1"/>
</dbReference>
<dbReference type="NCBIfam" id="TIGR00305">
    <property type="entry name" value="putative toxin-antitoxin system toxin component, PIN family"/>
    <property type="match status" value="1"/>
</dbReference>
<accession>A0A1D2QR93</accession>
<organism evidence="2 3">
    <name type="scientific">Candidatus Endobugula sertula</name>
    <name type="common">Bugula neritina bacterial symbiont</name>
    <dbReference type="NCBI Taxonomy" id="62101"/>
    <lineage>
        <taxon>Bacteria</taxon>
        <taxon>Pseudomonadati</taxon>
        <taxon>Pseudomonadota</taxon>
        <taxon>Gammaproteobacteria</taxon>
        <taxon>Cellvibrionales</taxon>
        <taxon>Cellvibrionaceae</taxon>
        <taxon>Candidatus Endobugula</taxon>
    </lineage>
</organism>
<dbReference type="InterPro" id="IPR029060">
    <property type="entry name" value="PIN-like_dom_sf"/>
</dbReference>
<dbReference type="Proteomes" id="UP000242502">
    <property type="component" value="Unassembled WGS sequence"/>
</dbReference>